<dbReference type="InParanoid" id="E0W2I5"/>
<dbReference type="PANTHER" id="PTHR21178:SF8">
    <property type="entry name" value="CILIA- AND FLAGELLA-ASSOCIATED PROTEIN 61"/>
    <property type="match status" value="1"/>
</dbReference>
<sequence length="353" mass="40847">MIRRRFGSKNIDDLLVNKRHQKCVPKNLNRFKAPLVSGDFPSRVSLIEEKSSIKEEESFNISEKYLGKPPITYWRRAESSDVDAVCKLVEKSHGFVKELFTEPDVPDLIEQQLISFTSVFAYPNIPAVPSFEWYQWFDNAYRITGSNPRNTLFIHYIGWESNYYSDFLRLTLETLFLEFNFLSHLIIIKPPKVKIPSIIADNFIQALPKDAQMFACDLSSIQTVLLCLKYSIMEHLKIRLAMVEDHDDLMPIVDQHTERLKQLYGDYCIAEIIEYPGTNDRKTLVCESMGYAIGFMNINRAIDFELLNTQFDLGGFHGLRKPTEEDTKPSDINLDDEDKPIRLPSKVNPTMDV</sequence>
<reference evidence="4" key="3">
    <citation type="submission" date="2020-05" db="UniProtKB">
        <authorList>
            <consortium name="EnsemblMetazoa"/>
        </authorList>
    </citation>
    <scope>IDENTIFICATION</scope>
    <source>
        <strain evidence="4">USDA</strain>
    </source>
</reference>
<proteinExistence type="predicted"/>
<dbReference type="KEGG" id="phu:Phum_PHUM593380"/>
<dbReference type="Pfam" id="PF16092">
    <property type="entry name" value="CFAP61_N"/>
    <property type="match status" value="1"/>
</dbReference>
<gene>
    <name evidence="4" type="primary">8232815</name>
    <name evidence="3" type="ORF">Phum_PHUM593380</name>
</gene>
<evidence type="ECO:0000313" key="5">
    <source>
        <dbReference type="Proteomes" id="UP000009046"/>
    </source>
</evidence>
<evidence type="ECO:0000259" key="2">
    <source>
        <dbReference type="Pfam" id="PF16092"/>
    </source>
</evidence>
<dbReference type="OMA" id="KESAYDN"/>
<evidence type="ECO:0000313" key="3">
    <source>
        <dbReference type="EMBL" id="EEB19841.1"/>
    </source>
</evidence>
<evidence type="ECO:0000256" key="1">
    <source>
        <dbReference type="SAM" id="MobiDB-lite"/>
    </source>
</evidence>
<dbReference type="OrthoDB" id="382863at2759"/>
<dbReference type="InterPro" id="IPR032151">
    <property type="entry name" value="CFAP61_N"/>
</dbReference>
<dbReference type="RefSeq" id="XP_002432579.1">
    <property type="nucleotide sequence ID" value="XM_002432534.1"/>
</dbReference>
<keyword evidence="5" id="KW-1185">Reference proteome</keyword>
<protein>
    <recommendedName>
        <fullName evidence="2">Cilia- and flagella-associated protein 61 N-terminal domain-containing protein</fullName>
    </recommendedName>
</protein>
<dbReference type="InterPro" id="IPR038884">
    <property type="entry name" value="CFAP61"/>
</dbReference>
<dbReference type="eggNOG" id="ENOG502S878">
    <property type="taxonomic scope" value="Eukaryota"/>
</dbReference>
<name>E0W2I5_PEDHC</name>
<organism>
    <name type="scientific">Pediculus humanus subsp. corporis</name>
    <name type="common">Body louse</name>
    <dbReference type="NCBI Taxonomy" id="121224"/>
    <lineage>
        <taxon>Eukaryota</taxon>
        <taxon>Metazoa</taxon>
        <taxon>Ecdysozoa</taxon>
        <taxon>Arthropoda</taxon>
        <taxon>Hexapoda</taxon>
        <taxon>Insecta</taxon>
        <taxon>Pterygota</taxon>
        <taxon>Neoptera</taxon>
        <taxon>Paraneoptera</taxon>
        <taxon>Psocodea</taxon>
        <taxon>Troctomorpha</taxon>
        <taxon>Phthiraptera</taxon>
        <taxon>Anoplura</taxon>
        <taxon>Pediculidae</taxon>
        <taxon>Pediculus</taxon>
    </lineage>
</organism>
<dbReference type="AlphaFoldDB" id="E0W2I5"/>
<reference evidence="3" key="1">
    <citation type="submission" date="2007-04" db="EMBL/GenBank/DDBJ databases">
        <title>Annotation of Pediculus humanus corporis strain USDA.</title>
        <authorList>
            <person name="Kirkness E."/>
            <person name="Hannick L."/>
            <person name="Hass B."/>
            <person name="Bruggner R."/>
            <person name="Lawson D."/>
            <person name="Bidwell S."/>
            <person name="Joardar V."/>
            <person name="Caler E."/>
            <person name="Walenz B."/>
            <person name="Inman J."/>
            <person name="Schobel S."/>
            <person name="Galinsky K."/>
            <person name="Amedeo P."/>
            <person name="Strausberg R."/>
        </authorList>
    </citation>
    <scope>NUCLEOTIDE SEQUENCE</scope>
    <source>
        <strain evidence="3">USDA</strain>
    </source>
</reference>
<dbReference type="HOGENOM" id="CLU_785982_0_0_1"/>
<feature type="domain" description="Cilia- and flagella-associated protein 61 N-terminal" evidence="2">
    <location>
        <begin position="74"/>
        <end position="322"/>
    </location>
</feature>
<accession>E0W2I5</accession>
<feature type="region of interest" description="Disordered" evidence="1">
    <location>
        <begin position="319"/>
        <end position="353"/>
    </location>
</feature>
<evidence type="ECO:0000313" key="4">
    <source>
        <dbReference type="EnsemblMetazoa" id="PHUM593380-PA"/>
    </source>
</evidence>
<reference evidence="3" key="2">
    <citation type="submission" date="2007-04" db="EMBL/GenBank/DDBJ databases">
        <title>The genome of the human body louse.</title>
        <authorList>
            <consortium name="The Human Body Louse Genome Consortium"/>
            <person name="Kirkness E."/>
            <person name="Walenz B."/>
            <person name="Hass B."/>
            <person name="Bruggner R."/>
            <person name="Strausberg R."/>
        </authorList>
    </citation>
    <scope>NUCLEOTIDE SEQUENCE</scope>
    <source>
        <strain evidence="3">USDA</strain>
    </source>
</reference>
<dbReference type="CTD" id="8232815"/>
<dbReference type="EnsemblMetazoa" id="PHUM593380-RA">
    <property type="protein sequence ID" value="PHUM593380-PA"/>
    <property type="gene ID" value="PHUM593380"/>
</dbReference>
<dbReference type="EMBL" id="DS235878">
    <property type="protein sequence ID" value="EEB19841.1"/>
    <property type="molecule type" value="Genomic_DNA"/>
</dbReference>
<dbReference type="GeneID" id="8232815"/>
<dbReference type="Proteomes" id="UP000009046">
    <property type="component" value="Unassembled WGS sequence"/>
</dbReference>
<dbReference type="EMBL" id="AAZO01007230">
    <property type="status" value="NOT_ANNOTATED_CDS"/>
    <property type="molecule type" value="Genomic_DNA"/>
</dbReference>
<dbReference type="VEuPathDB" id="VectorBase:PHUM593380"/>
<dbReference type="PANTHER" id="PTHR21178">
    <property type="entry name" value="CILIA- AND FLAGELLA-ASSOCIATED PROTEIN 61"/>
    <property type="match status" value="1"/>
</dbReference>